<dbReference type="CDD" id="cd05327">
    <property type="entry name" value="retinol-DH_like_SDR_c_like"/>
    <property type="match status" value="1"/>
</dbReference>
<evidence type="ECO:0000313" key="2">
    <source>
        <dbReference type="EMBL" id="PAU82521.1"/>
    </source>
</evidence>
<name>A0A2A2FAJ6_9GAMM</name>
<dbReference type="Pfam" id="PF00106">
    <property type="entry name" value="adh_short"/>
    <property type="match status" value="1"/>
</dbReference>
<dbReference type="SUPFAM" id="SSF51735">
    <property type="entry name" value="NAD(P)-binding Rossmann-fold domains"/>
    <property type="match status" value="1"/>
</dbReference>
<keyword evidence="1" id="KW-0560">Oxidoreductase</keyword>
<dbReference type="NCBIfam" id="NF004513">
    <property type="entry name" value="PRK05854.1"/>
    <property type="match status" value="1"/>
</dbReference>
<dbReference type="EMBL" id="NSKD01000001">
    <property type="protein sequence ID" value="PAU82521.1"/>
    <property type="molecule type" value="Genomic_DNA"/>
</dbReference>
<evidence type="ECO:0000256" key="1">
    <source>
        <dbReference type="ARBA" id="ARBA00023002"/>
    </source>
</evidence>
<comment type="caution">
    <text evidence="2">The sequence shown here is derived from an EMBL/GenBank/DDBJ whole genome shotgun (WGS) entry which is preliminary data.</text>
</comment>
<gene>
    <name evidence="2" type="ORF">CK501_04350</name>
</gene>
<keyword evidence="3" id="KW-1185">Reference proteome</keyword>
<protein>
    <submittedName>
        <fullName evidence="2">Short-chain dehydrogenase</fullName>
    </submittedName>
</protein>
<dbReference type="PRINTS" id="PR00081">
    <property type="entry name" value="GDHRDH"/>
</dbReference>
<dbReference type="OrthoDB" id="109589at2"/>
<reference evidence="2 3" key="1">
    <citation type="submission" date="2017-08" db="EMBL/GenBank/DDBJ databases">
        <title>Halovibrio sewagensis sp. nov., isolated from wastewater of high salinity.</title>
        <authorList>
            <person name="Dong X."/>
            <person name="Zhang G."/>
        </authorList>
    </citation>
    <scope>NUCLEOTIDE SEQUENCE [LARGE SCALE GENOMIC DNA]</scope>
    <source>
        <strain evidence="2 3">YL5-2</strain>
    </source>
</reference>
<dbReference type="NCBIfam" id="NF004846">
    <property type="entry name" value="PRK06197.1"/>
    <property type="match status" value="1"/>
</dbReference>
<dbReference type="PANTHER" id="PTHR43157:SF31">
    <property type="entry name" value="PHOSPHATIDYLINOSITOL-GLYCAN BIOSYNTHESIS CLASS F PROTEIN"/>
    <property type="match status" value="1"/>
</dbReference>
<sequence length="300" mass="33617">MPWTPADIPDLTDRTVLITGANSGLGLESTRRLAQRGAHVIMACRNREKGQSAMDHIRARAPDVDLNLMQLDLSDLSSIRDFAQRINDHYPKLDILLNNAGVMAPPLQYTRDGFEMQFGTNHLGHFALTGLLMDRLRAAERARVVTVSSLAHRIGSLDFENLDASRGYQRWRFYGQSKLANLMFALEFDRRLRSARDTIQSIAVHPGYSATNLQRTIPGHSLFNAVTAQSQEKGAYPSVFAATSPQAEPGQYYGPHGFQELWGMPAEANIRRLARNQEVAHKLWSVSEDLTGVRYADLER</sequence>
<dbReference type="InterPro" id="IPR036291">
    <property type="entry name" value="NAD(P)-bd_dom_sf"/>
</dbReference>
<dbReference type="GO" id="GO:0016491">
    <property type="term" value="F:oxidoreductase activity"/>
    <property type="evidence" value="ECO:0007669"/>
    <property type="project" value="UniProtKB-KW"/>
</dbReference>
<accession>A0A2A2FAJ6</accession>
<dbReference type="PANTHER" id="PTHR43157">
    <property type="entry name" value="PHOSPHATIDYLINOSITOL-GLYCAN BIOSYNTHESIS CLASS F PROTEIN-RELATED"/>
    <property type="match status" value="1"/>
</dbReference>
<dbReference type="Gene3D" id="3.40.50.720">
    <property type="entry name" value="NAD(P)-binding Rossmann-like Domain"/>
    <property type="match status" value="1"/>
</dbReference>
<proteinExistence type="predicted"/>
<dbReference type="AlphaFoldDB" id="A0A2A2FAJ6"/>
<organism evidence="2 3">
    <name type="scientific">Halovibrio salipaludis</name>
    <dbReference type="NCBI Taxonomy" id="2032626"/>
    <lineage>
        <taxon>Bacteria</taxon>
        <taxon>Pseudomonadati</taxon>
        <taxon>Pseudomonadota</taxon>
        <taxon>Gammaproteobacteria</taxon>
        <taxon>Oceanospirillales</taxon>
        <taxon>Halomonadaceae</taxon>
        <taxon>Halovibrio</taxon>
    </lineage>
</organism>
<dbReference type="InterPro" id="IPR002347">
    <property type="entry name" value="SDR_fam"/>
</dbReference>
<evidence type="ECO:0000313" key="3">
    <source>
        <dbReference type="Proteomes" id="UP000218896"/>
    </source>
</evidence>
<dbReference type="Proteomes" id="UP000218896">
    <property type="component" value="Unassembled WGS sequence"/>
</dbReference>